<sequence>MGRKLTDTELELYRRVDEILHYVWDPIGVATSPAARDEYHGYLPTVFTMLQEGMDGSLIAAYLDNVATENMGLDSNPGHSRHVAELLLDSKAEVYRIRLQQT</sequence>
<name>A0A0B6S839_BURPL</name>
<gene>
    <name evidence="1" type="ORF">BGL_2c13730</name>
</gene>
<dbReference type="EMBL" id="CP002581">
    <property type="protein sequence ID" value="AJK49440.1"/>
    <property type="molecule type" value="Genomic_DNA"/>
</dbReference>
<dbReference type="AlphaFoldDB" id="A0A0B6S839"/>
<dbReference type="HOGENOM" id="CLU_179214_0_0_4"/>
<dbReference type="KEGG" id="bgp:BGL_2c13730"/>
<reference evidence="1 2" key="2">
    <citation type="journal article" date="2016" name="Appl. Microbiol. Biotechnol.">
        <title>Mutations improving production and secretion of extracellular lipase by Burkholderia glumae PG1.</title>
        <authorList>
            <person name="Knapp A."/>
            <person name="Voget S."/>
            <person name="Gao R."/>
            <person name="Zaburannyi N."/>
            <person name="Krysciak D."/>
            <person name="Breuer M."/>
            <person name="Hauer B."/>
            <person name="Streit W.R."/>
            <person name="Muller R."/>
            <person name="Daniel R."/>
            <person name="Jaeger K.E."/>
        </authorList>
    </citation>
    <scope>NUCLEOTIDE SEQUENCE [LARGE SCALE GENOMIC DNA]</scope>
    <source>
        <strain evidence="1 2">PG1</strain>
    </source>
</reference>
<protein>
    <submittedName>
        <fullName evidence="1">Uncharacterized protein</fullName>
    </submittedName>
</protein>
<accession>A0A0B6S839</accession>
<organism evidence="1 2">
    <name type="scientific">Burkholderia plantarii</name>
    <dbReference type="NCBI Taxonomy" id="41899"/>
    <lineage>
        <taxon>Bacteria</taxon>
        <taxon>Pseudomonadati</taxon>
        <taxon>Pseudomonadota</taxon>
        <taxon>Betaproteobacteria</taxon>
        <taxon>Burkholderiales</taxon>
        <taxon>Burkholderiaceae</taxon>
        <taxon>Burkholderia</taxon>
    </lineage>
</organism>
<reference evidence="2" key="1">
    <citation type="submission" date="2011-03" db="EMBL/GenBank/DDBJ databases">
        <authorList>
            <person name="Voget S."/>
            <person name="Streit W.R."/>
            <person name="Jaeger K.E."/>
            <person name="Daniel R."/>
        </authorList>
    </citation>
    <scope>NUCLEOTIDE SEQUENCE [LARGE SCALE GENOMIC DNA]</scope>
    <source>
        <strain evidence="2">PG1</strain>
    </source>
</reference>
<keyword evidence="2" id="KW-1185">Reference proteome</keyword>
<evidence type="ECO:0000313" key="1">
    <source>
        <dbReference type="EMBL" id="AJK49440.1"/>
    </source>
</evidence>
<dbReference type="Proteomes" id="UP000031838">
    <property type="component" value="Chromosome 2"/>
</dbReference>
<proteinExistence type="predicted"/>
<evidence type="ECO:0000313" key="2">
    <source>
        <dbReference type="Proteomes" id="UP000031838"/>
    </source>
</evidence>